<name>A0ABQ3IGW0_9GAMM</name>
<sequence length="1164" mass="133608">MKNDPTFNFVKNQFRGIVAVYKSKKFIKDKTLTDSAVFRQGIKSLLLESRTKFSEGRFNEVISWVNASIKSQLPELSHQKIGFEELRFAKPDTNKVSISTEMLWIASRLSAEAQNINKFLSFKMNIEAQILKGKYIDVLSELAVLEKELGASLWSIKLRISLLQTSKGLEAQKQYTNEVRNVWTGGILSYITLFVSVRNEDRTTIGKFIDDIETKFSNPNIDPELVPHLRYHLLTELPKDEDSAIDLLLMEQMGSIYDLYELLVSMLLDNLHAKSWAIKDNSLIEILKKLGNIQDLRLNKISEIKNFQLFNSTLRQRDYSISDYLIDSDCTSKLSIYKSFRSSSDSFLDVWNHIYIGIWLGLLGKDNGSLTYEPHKLPILLGKALSEENLLNDVKYLIKLSVNYHGLSIFKGIKEFLLLLLKQSTNYDALWSPHTIGLHSESIGIEDYPLSVNCELGSKYPNSLTKNLWMGRNSSKSIDELTFALMSGLRHIECKEYEMCLSVIPQKISLEIPFPFRLIFTQMKLSALSFERRKSEVIHLINETVPESADIIDIVSFESELVDYEYKDFECENNVLSAPIALFIAWLKTEDSKLLSYLRIATKQAIKKLNLEKPSTMVARPEKYSNSQLVFFLNYICVPQVIDNIRSLNGTKAVLNERQCICRLLIALDPINADEYHQEITSIDDDLLMEEGKRVVDRTRIYVDMDAHSRWMLKELKEDYERYKDLLDINITGEQNYSEIVDDFLKSDGATKTTFQPDNEADAVLLSLIVKASNDFLTNPKYGLDYYLSKRIRHQSFIGLIRSHLEFSNLITTRVTEGEDFEYNHFWVNKFHSLSQDEKDQLNNLLSKFAEEFDDLLIHVRDNIFQLNTEDCPTGLIKIDFNIHVMSLLKHFIIETNASFEEFVYYSNIFMWAFLQPSLEKTKAYIQSNLKQTIMHSADILKAHARKLAGLDPAFEDFELQLTDKTAAVQRSLEDVMSWFTPLTGVSAERVVISVEQALNLSIKAALDMLRPFEPKLNTKIINADDLKLQQLGLTFLNDTIFILFDNIKAHSGLKNPEIELRIEVNKDEEVITVHCVNNTRQSDRARLKQEIDKIKVLIENGKIGDRAKLEGRSGFIKLAASIDKATKGHLDFDLLRSGQFSLTITNDLAIKALPMEQVRIVNV</sequence>
<proteinExistence type="predicted"/>
<accession>A0ABQ3IGW0</accession>
<comment type="caution">
    <text evidence="1">The sequence shown here is derived from an EMBL/GenBank/DDBJ whole genome shotgun (WGS) entry which is preliminary data.</text>
</comment>
<evidence type="ECO:0000313" key="2">
    <source>
        <dbReference type="Proteomes" id="UP000626370"/>
    </source>
</evidence>
<evidence type="ECO:0008006" key="3">
    <source>
        <dbReference type="Google" id="ProtNLM"/>
    </source>
</evidence>
<keyword evidence="2" id="KW-1185">Reference proteome</keyword>
<dbReference type="EMBL" id="BNAH01000001">
    <property type="protein sequence ID" value="GHE78359.1"/>
    <property type="molecule type" value="Genomic_DNA"/>
</dbReference>
<protein>
    <recommendedName>
        <fullName evidence="3">ATP-binding protein</fullName>
    </recommendedName>
</protein>
<dbReference type="Proteomes" id="UP000626370">
    <property type="component" value="Unassembled WGS sequence"/>
</dbReference>
<organism evidence="1 2">
    <name type="scientific">Thalassotalea profundi</name>
    <dbReference type="NCBI Taxonomy" id="2036687"/>
    <lineage>
        <taxon>Bacteria</taxon>
        <taxon>Pseudomonadati</taxon>
        <taxon>Pseudomonadota</taxon>
        <taxon>Gammaproteobacteria</taxon>
        <taxon>Alteromonadales</taxon>
        <taxon>Colwelliaceae</taxon>
        <taxon>Thalassotalea</taxon>
    </lineage>
</organism>
<evidence type="ECO:0000313" key="1">
    <source>
        <dbReference type="EMBL" id="GHE78359.1"/>
    </source>
</evidence>
<reference evidence="2" key="1">
    <citation type="journal article" date="2019" name="Int. J. Syst. Evol. Microbiol.">
        <title>The Global Catalogue of Microorganisms (GCM) 10K type strain sequencing project: providing services to taxonomists for standard genome sequencing and annotation.</title>
        <authorList>
            <consortium name="The Broad Institute Genomics Platform"/>
            <consortium name="The Broad Institute Genome Sequencing Center for Infectious Disease"/>
            <person name="Wu L."/>
            <person name="Ma J."/>
        </authorList>
    </citation>
    <scope>NUCLEOTIDE SEQUENCE [LARGE SCALE GENOMIC DNA]</scope>
    <source>
        <strain evidence="2">CGMCC 1.15922</strain>
    </source>
</reference>
<gene>
    <name evidence="1" type="ORF">GCM10011501_02700</name>
</gene>